<evidence type="ECO:0000259" key="4">
    <source>
        <dbReference type="Pfam" id="PF08241"/>
    </source>
</evidence>
<feature type="coiled-coil region" evidence="1">
    <location>
        <begin position="294"/>
        <end position="335"/>
    </location>
</feature>
<dbReference type="SUPFAM" id="SSF53448">
    <property type="entry name" value="Nucleotide-diphospho-sugar transferases"/>
    <property type="match status" value="1"/>
</dbReference>
<evidence type="ECO:0000256" key="2">
    <source>
        <dbReference type="SAM" id="MobiDB-lite"/>
    </source>
</evidence>
<keyword evidence="5" id="KW-0808">Transferase</keyword>
<keyword evidence="6" id="KW-1185">Reference proteome</keyword>
<dbReference type="InterPro" id="IPR013216">
    <property type="entry name" value="Methyltransf_11"/>
</dbReference>
<dbReference type="GO" id="GO:0032259">
    <property type="term" value="P:methylation"/>
    <property type="evidence" value="ECO:0007669"/>
    <property type="project" value="UniProtKB-KW"/>
</dbReference>
<dbReference type="GO" id="GO:0008168">
    <property type="term" value="F:methyltransferase activity"/>
    <property type="evidence" value="ECO:0007669"/>
    <property type="project" value="UniProtKB-KW"/>
</dbReference>
<feature type="domain" description="Methyltransferase type 11" evidence="4">
    <location>
        <begin position="1239"/>
        <end position="1303"/>
    </location>
</feature>
<dbReference type="Proteomes" id="UP000606490">
    <property type="component" value="Unassembled WGS sequence"/>
</dbReference>
<dbReference type="PANTHER" id="PTHR43179">
    <property type="entry name" value="RHAMNOSYLTRANSFERASE WBBL"/>
    <property type="match status" value="1"/>
</dbReference>
<dbReference type="PANTHER" id="PTHR43179:SF7">
    <property type="entry name" value="RHAMNOSYLTRANSFERASE WBBL"/>
    <property type="match status" value="1"/>
</dbReference>
<comment type="caution">
    <text evidence="5">The sequence shown here is derived from an EMBL/GenBank/DDBJ whole genome shotgun (WGS) entry which is preliminary data.</text>
</comment>
<gene>
    <name evidence="5" type="ORF">JMJ55_21045</name>
</gene>
<dbReference type="Gene3D" id="3.40.50.150">
    <property type="entry name" value="Vaccinia Virus protein VP39"/>
    <property type="match status" value="2"/>
</dbReference>
<organism evidence="5 6">
    <name type="scientific">Belnapia mucosa</name>
    <dbReference type="NCBI Taxonomy" id="2804532"/>
    <lineage>
        <taxon>Bacteria</taxon>
        <taxon>Pseudomonadati</taxon>
        <taxon>Pseudomonadota</taxon>
        <taxon>Alphaproteobacteria</taxon>
        <taxon>Acetobacterales</taxon>
        <taxon>Roseomonadaceae</taxon>
        <taxon>Belnapia</taxon>
    </lineage>
</organism>
<dbReference type="Pfam" id="PF08241">
    <property type="entry name" value="Methyltransf_11"/>
    <property type="match status" value="2"/>
</dbReference>
<dbReference type="EMBL" id="JAEUXJ010000010">
    <property type="protein sequence ID" value="MBL6457829.1"/>
    <property type="molecule type" value="Genomic_DNA"/>
</dbReference>
<accession>A0ABS1V835</accession>
<evidence type="ECO:0000313" key="6">
    <source>
        <dbReference type="Proteomes" id="UP000606490"/>
    </source>
</evidence>
<dbReference type="Pfam" id="PF00535">
    <property type="entry name" value="Glycos_transf_2"/>
    <property type="match status" value="1"/>
</dbReference>
<proteinExistence type="predicted"/>
<dbReference type="SUPFAM" id="SSF53756">
    <property type="entry name" value="UDP-Glycosyltransferase/glycogen phosphorylase"/>
    <property type="match status" value="1"/>
</dbReference>
<evidence type="ECO:0000256" key="1">
    <source>
        <dbReference type="SAM" id="Coils"/>
    </source>
</evidence>
<dbReference type="SUPFAM" id="SSF53335">
    <property type="entry name" value="S-adenosyl-L-methionine-dependent methyltransferases"/>
    <property type="match status" value="2"/>
</dbReference>
<keyword evidence="5" id="KW-0489">Methyltransferase</keyword>
<name>A0ABS1V835_9PROT</name>
<protein>
    <submittedName>
        <fullName evidence="5">Methyltransferase domain-containing protein</fullName>
    </submittedName>
</protein>
<feature type="region of interest" description="Disordered" evidence="2">
    <location>
        <begin position="1391"/>
        <end position="1417"/>
    </location>
</feature>
<dbReference type="Gene3D" id="3.40.50.2000">
    <property type="entry name" value="Glycogen Phosphorylase B"/>
    <property type="match status" value="1"/>
</dbReference>
<dbReference type="Gene3D" id="3.90.550.10">
    <property type="entry name" value="Spore Coat Polysaccharide Biosynthesis Protein SpsA, Chain A"/>
    <property type="match status" value="1"/>
</dbReference>
<evidence type="ECO:0000313" key="5">
    <source>
        <dbReference type="EMBL" id="MBL6457829.1"/>
    </source>
</evidence>
<dbReference type="RefSeq" id="WP_202827567.1">
    <property type="nucleotide sequence ID" value="NZ_JAEUXJ010000010.1"/>
</dbReference>
<dbReference type="CDD" id="cd02440">
    <property type="entry name" value="AdoMet_MTases"/>
    <property type="match status" value="2"/>
</dbReference>
<feature type="domain" description="Glycosyltransferase 2-like" evidence="3">
    <location>
        <begin position="527"/>
        <end position="640"/>
    </location>
</feature>
<sequence length="1417" mass="152948">MEHSSPQSLRIAARSDGNFRIPQPHTQLEFTGERMTSAAEGQIEFEHYHRYSFTRDICVGLDVLDVASGEGYGSAILAGVAKSVVGVEIDAGSVAHAQANYQATNLRFLSGDALALPLPDSCVDIVVSFETLEHLADHKRFVSEVSRVLRPNGIFAVSTPDRSVYSAPGSDPNPYHVLELTDPEFRTFLTAHFANVTVLAQRPVLGSVMVGNSASNWRSYERRGPDVIEATNGLARAHYLVAIASNGPLPPIASSVYLDRRRVHDVVQNTLRLPETEQQAAGFVRERDAARAEAAVRLEEASALQARLSEAEEKLAGAVRERDAVASELKQAKQAVFATTSSSHTPLAAEVTKLIEERNAAQQKAFSATEALASAQSQLRAVEEARAAALHEAAGHRDQYHAVIYSTGWRALAPMRSLGNRHPRAARWLRRSAKLVWWTATLQIGHRYLLRRRAMQAAEVGALPSAPSAETVTPALAAPEGVSPPAVDPVVAYELAPRSGRDLREAFCALNAGAAISFPPVTAPEVSVIIPVYKGLADLENCLRSLAVTRATEPSFEVILVDDCPEEGVLWALPNSGGLIKVSNAENLGFLLTCNRGAALARGRILCFLNSDTIVLPGWLRSLVEVFESEADAGLAGSMLLNVNGTVQDAGWRILGNGWGHPIGRGGNPLSGSYTYRRAVDCVTGACFAVPKRVFEDLGGLDPLYAPAFYEEFDLAFRAQARGLKVIYEPKSRVIHLGSASYGADRRDALSGAHHAIFVERFADRLRKQPWDISNEFVLRHGPNAGPVLLVVDHGIPQPDRHAGDVTMSRYLSLLATGGWRVIFGPMDGNASGPAADTLECQGIELIRAPQTIEGWLTEHGSHVDEVWLARPEIAEALIGPVRRLTEARIAYYPHDLHHLRLQREAELRPGAALNAEIARVRDQEQSVLRAVDCITAPSEDEAKVIRRIAPGKPVIVLPPYFYETTEVTHYDSDHFRDLSDIVFVGGFPHIPNVDAALFIANDIMPLVWKEQPDARLVLVGYAPPPEVLALAGPRIVVTGQVPAVEPFFERARLVLAALRFGAGVKGKVVDALRSGVPVVTTTVGAEGIGIVPGSDALVSDDSAGLAERVVELFRDADRCSALSAAGAALIRRCFSRGAARKAIGTVFQTPHCSVCGSSGLLAPPADGTFREAFVCRACFSLGRAEAVAHLLLSRLGADGEGSLAELARRRPDARVHEFGFVGGIADTLRGQPWYSVSEYFDEVATGSIGPGGIRCEDLTRLTFADGSFDLVISQDVMEHVPDPAAAFAETARVLRPGGSHIFTIPQNRDLQTSVMRARLDPYGIEYLLPPEYHGDPVRSEGALVFTDFGLDLPAMLDGAGLVLHEHDIPVFGGRNDCVVRVFEAVKPARDARPLPSRTTTPAERQDAVAEAQAATQ</sequence>
<dbReference type="CDD" id="cd04186">
    <property type="entry name" value="GT_2_like_c"/>
    <property type="match status" value="1"/>
</dbReference>
<dbReference type="InterPro" id="IPR029063">
    <property type="entry name" value="SAM-dependent_MTases_sf"/>
</dbReference>
<keyword evidence="1" id="KW-0175">Coiled coil</keyword>
<dbReference type="InterPro" id="IPR001173">
    <property type="entry name" value="Glyco_trans_2-like"/>
</dbReference>
<dbReference type="Pfam" id="PF13692">
    <property type="entry name" value="Glyco_trans_1_4"/>
    <property type="match status" value="1"/>
</dbReference>
<feature type="domain" description="Methyltransferase type 11" evidence="4">
    <location>
        <begin position="64"/>
        <end position="156"/>
    </location>
</feature>
<reference evidence="5 6" key="1">
    <citation type="submission" date="2021-01" db="EMBL/GenBank/DDBJ databases">
        <title>Belnapia mucosa sp. nov. and Belnapia arida sp. nov., isolated from the Tabernas Desert (Almeria, Spain).</title>
        <authorList>
            <person name="Molina-Menor E."/>
            <person name="Vidal-Verdu A."/>
            <person name="Calonge A."/>
            <person name="Satari L."/>
            <person name="Pereto Magraner J."/>
            <person name="Porcar Miralles M."/>
        </authorList>
    </citation>
    <scope>NUCLEOTIDE SEQUENCE [LARGE SCALE GENOMIC DNA]</scope>
    <source>
        <strain evidence="5 6">T6</strain>
    </source>
</reference>
<dbReference type="InterPro" id="IPR029044">
    <property type="entry name" value="Nucleotide-diphossugar_trans"/>
</dbReference>
<evidence type="ECO:0000259" key="3">
    <source>
        <dbReference type="Pfam" id="PF00535"/>
    </source>
</evidence>